<protein>
    <submittedName>
        <fullName evidence="1">Uncharacterized protein</fullName>
    </submittedName>
</protein>
<reference evidence="1" key="1">
    <citation type="submission" date="2014-11" db="EMBL/GenBank/DDBJ databases">
        <authorList>
            <person name="Amaro Gonzalez C."/>
        </authorList>
    </citation>
    <scope>NUCLEOTIDE SEQUENCE</scope>
</reference>
<name>A0A0E9QYP1_ANGAN</name>
<proteinExistence type="predicted"/>
<reference evidence="1" key="2">
    <citation type="journal article" date="2015" name="Fish Shellfish Immunol.">
        <title>Early steps in the European eel (Anguilla anguilla)-Vibrio vulnificus interaction in the gills: Role of the RtxA13 toxin.</title>
        <authorList>
            <person name="Callol A."/>
            <person name="Pajuelo D."/>
            <person name="Ebbesson L."/>
            <person name="Teles M."/>
            <person name="MacKenzie S."/>
            <person name="Amaro C."/>
        </authorList>
    </citation>
    <scope>NUCLEOTIDE SEQUENCE</scope>
</reference>
<evidence type="ECO:0000313" key="1">
    <source>
        <dbReference type="EMBL" id="JAH21213.1"/>
    </source>
</evidence>
<sequence length="32" mass="3629">MIIAFCIILQHVTRLSPIITAYISQSNYQGFS</sequence>
<dbReference type="EMBL" id="GBXM01087364">
    <property type="protein sequence ID" value="JAH21213.1"/>
    <property type="molecule type" value="Transcribed_RNA"/>
</dbReference>
<organism evidence="1">
    <name type="scientific">Anguilla anguilla</name>
    <name type="common">European freshwater eel</name>
    <name type="synonym">Muraena anguilla</name>
    <dbReference type="NCBI Taxonomy" id="7936"/>
    <lineage>
        <taxon>Eukaryota</taxon>
        <taxon>Metazoa</taxon>
        <taxon>Chordata</taxon>
        <taxon>Craniata</taxon>
        <taxon>Vertebrata</taxon>
        <taxon>Euteleostomi</taxon>
        <taxon>Actinopterygii</taxon>
        <taxon>Neopterygii</taxon>
        <taxon>Teleostei</taxon>
        <taxon>Anguilliformes</taxon>
        <taxon>Anguillidae</taxon>
        <taxon>Anguilla</taxon>
    </lineage>
</organism>
<accession>A0A0E9QYP1</accession>
<dbReference type="AlphaFoldDB" id="A0A0E9QYP1"/>